<evidence type="ECO:0000313" key="1">
    <source>
        <dbReference type="EMBL" id="GAF98720.1"/>
    </source>
</evidence>
<dbReference type="EMBL" id="BARS01010950">
    <property type="protein sequence ID" value="GAF98720.1"/>
    <property type="molecule type" value="Genomic_DNA"/>
</dbReference>
<accession>X0VDT0</accession>
<protein>
    <submittedName>
        <fullName evidence="1">Uncharacterized protein</fullName>
    </submittedName>
</protein>
<comment type="caution">
    <text evidence="1">The sequence shown here is derived from an EMBL/GenBank/DDBJ whole genome shotgun (WGS) entry which is preliminary data.</text>
</comment>
<name>X0VDT0_9ZZZZ</name>
<sequence>MTETESTETAIIDNPVRTIINVQKQHIEITEDFYVFPAHMGTEQPTDNDIYGESIESVMISHKNLVGQNIAILAISPIIHSEKVLDDGEFINIVIGDVKGNLFTMPVYGILKENLSDYRQNHETEIDKNGQLNRAYLVRIMKKQSGSDSSREYYYFASWDR</sequence>
<reference evidence="1" key="1">
    <citation type="journal article" date="2014" name="Front. Microbiol.">
        <title>High frequency of phylogenetically diverse reductive dehalogenase-homologous genes in deep subseafloor sedimentary metagenomes.</title>
        <authorList>
            <person name="Kawai M."/>
            <person name="Futagami T."/>
            <person name="Toyoda A."/>
            <person name="Takaki Y."/>
            <person name="Nishi S."/>
            <person name="Hori S."/>
            <person name="Arai W."/>
            <person name="Tsubouchi T."/>
            <person name="Morono Y."/>
            <person name="Uchiyama I."/>
            <person name="Ito T."/>
            <person name="Fujiyama A."/>
            <person name="Inagaki F."/>
            <person name="Takami H."/>
        </authorList>
    </citation>
    <scope>NUCLEOTIDE SEQUENCE</scope>
    <source>
        <strain evidence="1">Expedition CK06-06</strain>
    </source>
</reference>
<gene>
    <name evidence="1" type="ORF">S01H1_20111</name>
</gene>
<proteinExistence type="predicted"/>
<dbReference type="AlphaFoldDB" id="X0VDT0"/>
<organism evidence="1">
    <name type="scientific">marine sediment metagenome</name>
    <dbReference type="NCBI Taxonomy" id="412755"/>
    <lineage>
        <taxon>unclassified sequences</taxon>
        <taxon>metagenomes</taxon>
        <taxon>ecological metagenomes</taxon>
    </lineage>
</organism>